<dbReference type="InterPro" id="IPR051283">
    <property type="entry name" value="Sec_Metabolite_Acyltrans"/>
</dbReference>
<keyword evidence="1" id="KW-0808">Transferase</keyword>
<dbReference type="Proteomes" id="UP001515500">
    <property type="component" value="Chromosome 3"/>
</dbReference>
<organism evidence="2 3">
    <name type="scientific">Dioscorea cayennensis subsp. rotundata</name>
    <name type="common">White Guinea yam</name>
    <name type="synonym">Dioscorea rotundata</name>
    <dbReference type="NCBI Taxonomy" id="55577"/>
    <lineage>
        <taxon>Eukaryota</taxon>
        <taxon>Viridiplantae</taxon>
        <taxon>Streptophyta</taxon>
        <taxon>Embryophyta</taxon>
        <taxon>Tracheophyta</taxon>
        <taxon>Spermatophyta</taxon>
        <taxon>Magnoliopsida</taxon>
        <taxon>Liliopsida</taxon>
        <taxon>Dioscoreales</taxon>
        <taxon>Dioscoreaceae</taxon>
        <taxon>Dioscorea</taxon>
    </lineage>
</organism>
<dbReference type="GeneID" id="120256570"/>
<protein>
    <submittedName>
        <fullName evidence="3">Uncharacterized acetyltransferase At3g50280-like isoform X1</fullName>
    </submittedName>
    <submittedName>
        <fullName evidence="4">Uncharacterized acetyltransferase At3g50280-like isoform X2</fullName>
    </submittedName>
</protein>
<sequence length="454" mass="50624">MAEVHTLSRCVIKPSQPENRQEKQHDQVLHLTPWDLRLIPIEYIQYGILFSKPPDATNDAIISFINQLKTSLSIALGHFYPLAGRLNIFRHHEATTPFVTISLTCNNEGAEFIHAVTTRKFTTSEIIESFIVPPLVQLFFPLNKVKNHEGNSQPLLAIQVTELADGVFLGCSLNHVIGDGFSFWHFINCWSEISRTGNLKVANPPVLDRYFFGSLTSPIHLPLMDVEDIIKVRDNFDLPSLEEGVFHFSAQTIAKLKAKANTEMNTNNISSLQALLAHVWRSITIARSLEQHQVTSFYLILGCRPRLNHPLPVTYFGSAILVTDPTKLTAGELVEGSLGSTASMLNHVVASMTATKIQNFIEKWPETVSFSNLGRCTPCDLVSEGSHRFDIYWNDFGLGKPIAVRSGIANKFDGAVTIYPSPQMGGITLEICLSPSVLMKLIENHDFMDTVAHF</sequence>
<dbReference type="GO" id="GO:0016740">
    <property type="term" value="F:transferase activity"/>
    <property type="evidence" value="ECO:0007669"/>
    <property type="project" value="UniProtKB-KW"/>
</dbReference>
<proteinExistence type="predicted"/>
<keyword evidence="2" id="KW-1185">Reference proteome</keyword>
<dbReference type="AlphaFoldDB" id="A0AB40AYD6"/>
<evidence type="ECO:0000313" key="2">
    <source>
        <dbReference type="Proteomes" id="UP001515500"/>
    </source>
</evidence>
<dbReference type="Pfam" id="PF02458">
    <property type="entry name" value="Transferase"/>
    <property type="match status" value="1"/>
</dbReference>
<accession>A0AB40AYD6</accession>
<dbReference type="RefSeq" id="XP_039120165.1">
    <property type="nucleotide sequence ID" value="XM_039264231.1"/>
</dbReference>
<evidence type="ECO:0000313" key="4">
    <source>
        <dbReference type="RefSeq" id="XP_039120172.1"/>
    </source>
</evidence>
<evidence type="ECO:0000313" key="3">
    <source>
        <dbReference type="RefSeq" id="XP_039120165.1"/>
    </source>
</evidence>
<dbReference type="PANTHER" id="PTHR31896">
    <property type="entry name" value="FAMILY REGULATORY PROTEIN, PUTATIVE (AFU_ORTHOLOGUE AFUA_3G14730)-RELATED"/>
    <property type="match status" value="1"/>
</dbReference>
<reference evidence="3 4" key="1">
    <citation type="submission" date="2025-04" db="UniProtKB">
        <authorList>
            <consortium name="RefSeq"/>
        </authorList>
    </citation>
    <scope>IDENTIFICATION</scope>
</reference>
<dbReference type="Gene3D" id="3.30.559.10">
    <property type="entry name" value="Chloramphenicol acetyltransferase-like domain"/>
    <property type="match status" value="2"/>
</dbReference>
<evidence type="ECO:0000256" key="1">
    <source>
        <dbReference type="ARBA" id="ARBA00022679"/>
    </source>
</evidence>
<gene>
    <name evidence="3 4" type="primary">LOC120256570</name>
</gene>
<dbReference type="PANTHER" id="PTHR31896:SF43">
    <property type="entry name" value="PROTEIN ENHANCED PSEUDOMONAS SUSCEPTIBILITY 1"/>
    <property type="match status" value="1"/>
</dbReference>
<dbReference type="RefSeq" id="XP_039120172.1">
    <property type="nucleotide sequence ID" value="XM_039264238.1"/>
</dbReference>
<name>A0AB40AYD6_DIOCR</name>
<dbReference type="InterPro" id="IPR023213">
    <property type="entry name" value="CAT-like_dom_sf"/>
</dbReference>